<gene>
    <name evidence="3" type="ORF">IV67_GL000306</name>
</gene>
<dbReference type="PATRIC" id="fig|1620.3.peg.311"/>
<protein>
    <submittedName>
        <fullName evidence="3">Glyoxalase family protein</fullName>
    </submittedName>
</protein>
<organism evidence="3 4">
    <name type="scientific">Weissella minor</name>
    <dbReference type="NCBI Taxonomy" id="1620"/>
    <lineage>
        <taxon>Bacteria</taxon>
        <taxon>Bacillati</taxon>
        <taxon>Bacillota</taxon>
        <taxon>Bacilli</taxon>
        <taxon>Lactobacillales</taxon>
        <taxon>Lactobacillaceae</taxon>
        <taxon>Weissella</taxon>
    </lineage>
</organism>
<dbReference type="OrthoDB" id="375220at2"/>
<dbReference type="InterPro" id="IPR051785">
    <property type="entry name" value="MMCE/EMCE_epimerase"/>
</dbReference>
<dbReference type="EMBL" id="JQCD01000024">
    <property type="protein sequence ID" value="KRN76797.1"/>
    <property type="molecule type" value="Genomic_DNA"/>
</dbReference>
<name>A0A0R2JRN9_9LACO</name>
<reference evidence="3 4" key="1">
    <citation type="journal article" date="2015" name="Genome Announc.">
        <title>Expanding the biotechnology potential of lactobacilli through comparative genomics of 213 strains and associated genera.</title>
        <authorList>
            <person name="Sun Z."/>
            <person name="Harris H.M."/>
            <person name="McCann A."/>
            <person name="Guo C."/>
            <person name="Argimon S."/>
            <person name="Zhang W."/>
            <person name="Yang X."/>
            <person name="Jeffery I.B."/>
            <person name="Cooney J.C."/>
            <person name="Kagawa T.F."/>
            <person name="Liu W."/>
            <person name="Song Y."/>
            <person name="Salvetti E."/>
            <person name="Wrobel A."/>
            <person name="Rasinkangas P."/>
            <person name="Parkhill J."/>
            <person name="Rea M.C."/>
            <person name="O'Sullivan O."/>
            <person name="Ritari J."/>
            <person name="Douillard F.P."/>
            <person name="Paul Ross R."/>
            <person name="Yang R."/>
            <person name="Briner A.E."/>
            <person name="Felis G.E."/>
            <person name="de Vos W.M."/>
            <person name="Barrangou R."/>
            <person name="Klaenhammer T.R."/>
            <person name="Caufield P.W."/>
            <person name="Cui Y."/>
            <person name="Zhang H."/>
            <person name="O'Toole P.W."/>
        </authorList>
    </citation>
    <scope>NUCLEOTIDE SEQUENCE [LARGE SCALE GENOMIC DNA]</scope>
    <source>
        <strain evidence="3 4">DSM 20014</strain>
    </source>
</reference>
<accession>A0A0R2JRN9</accession>
<evidence type="ECO:0000313" key="4">
    <source>
        <dbReference type="Proteomes" id="UP000051673"/>
    </source>
</evidence>
<dbReference type="GO" id="GO:0046872">
    <property type="term" value="F:metal ion binding"/>
    <property type="evidence" value="ECO:0007669"/>
    <property type="project" value="UniProtKB-KW"/>
</dbReference>
<dbReference type="PROSITE" id="PS51819">
    <property type="entry name" value="VOC"/>
    <property type="match status" value="1"/>
</dbReference>
<evidence type="ECO:0000313" key="3">
    <source>
        <dbReference type="EMBL" id="KRN76797.1"/>
    </source>
</evidence>
<dbReference type="InterPro" id="IPR004360">
    <property type="entry name" value="Glyas_Fos-R_dOase_dom"/>
</dbReference>
<dbReference type="Gene3D" id="3.10.180.10">
    <property type="entry name" value="2,3-Dihydroxybiphenyl 1,2-Dioxygenase, domain 1"/>
    <property type="match status" value="1"/>
</dbReference>
<sequence>MMNGFSLVNHVGITVSDLDKSIAFYEALAGKKIANRDAIGGQRMAQVQGLDDTKINYANLHLGNVNIDILEYEAPQSTQAQYSNEQISAMHLCFEVEDLDAAIARLNELGIEPEGEPIYFEEQDGLKAGFGTGVVYFKDPDGTNLELIAPKGPFARV</sequence>
<dbReference type="Pfam" id="PF00903">
    <property type="entry name" value="Glyoxalase"/>
    <property type="match status" value="1"/>
</dbReference>
<feature type="domain" description="VOC" evidence="2">
    <location>
        <begin position="7"/>
        <end position="150"/>
    </location>
</feature>
<dbReference type="GO" id="GO:0046491">
    <property type="term" value="P:L-methylmalonyl-CoA metabolic process"/>
    <property type="evidence" value="ECO:0007669"/>
    <property type="project" value="TreeGrafter"/>
</dbReference>
<keyword evidence="4" id="KW-1185">Reference proteome</keyword>
<dbReference type="Proteomes" id="UP000051673">
    <property type="component" value="Unassembled WGS sequence"/>
</dbReference>
<proteinExistence type="predicted"/>
<dbReference type="InterPro" id="IPR037523">
    <property type="entry name" value="VOC_core"/>
</dbReference>
<dbReference type="RefSeq" id="WP_057787500.1">
    <property type="nucleotide sequence ID" value="NZ_JQCD01000024.1"/>
</dbReference>
<evidence type="ECO:0000256" key="1">
    <source>
        <dbReference type="ARBA" id="ARBA00022723"/>
    </source>
</evidence>
<comment type="caution">
    <text evidence="3">The sequence shown here is derived from an EMBL/GenBank/DDBJ whole genome shotgun (WGS) entry which is preliminary data.</text>
</comment>
<dbReference type="GO" id="GO:0004493">
    <property type="term" value="F:methylmalonyl-CoA epimerase activity"/>
    <property type="evidence" value="ECO:0007669"/>
    <property type="project" value="TreeGrafter"/>
</dbReference>
<dbReference type="STRING" id="1620.IV67_GL000306"/>
<dbReference type="InterPro" id="IPR029068">
    <property type="entry name" value="Glyas_Bleomycin-R_OHBP_Dase"/>
</dbReference>
<dbReference type="PANTHER" id="PTHR43048">
    <property type="entry name" value="METHYLMALONYL-COA EPIMERASE"/>
    <property type="match status" value="1"/>
</dbReference>
<dbReference type="SUPFAM" id="SSF54593">
    <property type="entry name" value="Glyoxalase/Bleomycin resistance protein/Dihydroxybiphenyl dioxygenase"/>
    <property type="match status" value="1"/>
</dbReference>
<dbReference type="PANTHER" id="PTHR43048:SF3">
    <property type="entry name" value="METHYLMALONYL-COA EPIMERASE, MITOCHONDRIAL"/>
    <property type="match status" value="1"/>
</dbReference>
<keyword evidence="1" id="KW-0479">Metal-binding</keyword>
<evidence type="ECO:0000259" key="2">
    <source>
        <dbReference type="PROSITE" id="PS51819"/>
    </source>
</evidence>
<dbReference type="AlphaFoldDB" id="A0A0R2JRN9"/>